<comment type="caution">
    <text evidence="2">The sequence shown here is derived from an EMBL/GenBank/DDBJ whole genome shotgun (WGS) entry which is preliminary data.</text>
</comment>
<proteinExistence type="predicted"/>
<feature type="region of interest" description="Disordered" evidence="1">
    <location>
        <begin position="18"/>
        <end position="59"/>
    </location>
</feature>
<evidence type="ECO:0000313" key="2">
    <source>
        <dbReference type="EMBL" id="MBW0553215.1"/>
    </source>
</evidence>
<reference evidence="2" key="1">
    <citation type="submission" date="2021-03" db="EMBL/GenBank/DDBJ databases">
        <title>Draft genome sequence of rust myrtle Austropuccinia psidii MF-1, a brazilian biotype.</title>
        <authorList>
            <person name="Quecine M.C."/>
            <person name="Pachon D.M.R."/>
            <person name="Bonatelli M.L."/>
            <person name="Correr F.H."/>
            <person name="Franceschini L.M."/>
            <person name="Leite T.F."/>
            <person name="Margarido G.R.A."/>
            <person name="Almeida C.A."/>
            <person name="Ferrarezi J.A."/>
            <person name="Labate C.A."/>
        </authorList>
    </citation>
    <scope>NUCLEOTIDE SEQUENCE</scope>
    <source>
        <strain evidence="2">MF-1</strain>
    </source>
</reference>
<sequence length="124" mass="13824">MDQFEAFHQRAEAHIQEENARNHLQIGKTSVTPEHNKGRVHFDESLKTGPSSSSSLKWKSSIMEHPSIQISTGGPSPNVRIPMEFEIPQISTPTNLRQIPVQIVHAEVPGRKMISVPKKSAPDI</sequence>
<evidence type="ECO:0000313" key="3">
    <source>
        <dbReference type="Proteomes" id="UP000765509"/>
    </source>
</evidence>
<dbReference type="EMBL" id="AVOT02059553">
    <property type="protein sequence ID" value="MBW0553215.1"/>
    <property type="molecule type" value="Genomic_DNA"/>
</dbReference>
<name>A0A9Q3IZH2_9BASI</name>
<gene>
    <name evidence="2" type="ORF">O181_092930</name>
</gene>
<dbReference type="Proteomes" id="UP000765509">
    <property type="component" value="Unassembled WGS sequence"/>
</dbReference>
<feature type="compositionally biased region" description="Low complexity" evidence="1">
    <location>
        <begin position="47"/>
        <end position="59"/>
    </location>
</feature>
<protein>
    <submittedName>
        <fullName evidence="2">Uncharacterized protein</fullName>
    </submittedName>
</protein>
<organism evidence="2 3">
    <name type="scientific">Austropuccinia psidii MF-1</name>
    <dbReference type="NCBI Taxonomy" id="1389203"/>
    <lineage>
        <taxon>Eukaryota</taxon>
        <taxon>Fungi</taxon>
        <taxon>Dikarya</taxon>
        <taxon>Basidiomycota</taxon>
        <taxon>Pucciniomycotina</taxon>
        <taxon>Pucciniomycetes</taxon>
        <taxon>Pucciniales</taxon>
        <taxon>Sphaerophragmiaceae</taxon>
        <taxon>Austropuccinia</taxon>
    </lineage>
</organism>
<evidence type="ECO:0000256" key="1">
    <source>
        <dbReference type="SAM" id="MobiDB-lite"/>
    </source>
</evidence>
<feature type="compositionally biased region" description="Basic and acidic residues" evidence="1">
    <location>
        <begin position="34"/>
        <end position="46"/>
    </location>
</feature>
<accession>A0A9Q3IZH2</accession>
<dbReference type="AlphaFoldDB" id="A0A9Q3IZH2"/>
<keyword evidence="3" id="KW-1185">Reference proteome</keyword>